<keyword evidence="5" id="KW-0687">Ribonucleoprotein</keyword>
<evidence type="ECO:0000256" key="2">
    <source>
        <dbReference type="ARBA" id="ARBA00007278"/>
    </source>
</evidence>
<dbReference type="PANTHER" id="PTHR12146:SF0">
    <property type="entry name" value="RIBOSOMAL PROTEIN S10"/>
    <property type="match status" value="1"/>
</dbReference>
<feature type="domain" description="Plectin/eS10 N-terminal" evidence="7">
    <location>
        <begin position="4"/>
        <end position="96"/>
    </location>
</feature>
<feature type="region of interest" description="Disordered" evidence="6">
    <location>
        <begin position="839"/>
        <end position="867"/>
    </location>
</feature>
<feature type="region of interest" description="Disordered" evidence="6">
    <location>
        <begin position="545"/>
        <end position="566"/>
    </location>
</feature>
<feature type="compositionally biased region" description="Basic and acidic residues" evidence="6">
    <location>
        <begin position="105"/>
        <end position="122"/>
    </location>
</feature>
<evidence type="ECO:0000256" key="4">
    <source>
        <dbReference type="ARBA" id="ARBA00022980"/>
    </source>
</evidence>
<keyword evidence="3" id="KW-0963">Cytoplasm</keyword>
<evidence type="ECO:0000256" key="5">
    <source>
        <dbReference type="ARBA" id="ARBA00023274"/>
    </source>
</evidence>
<dbReference type="InterPro" id="IPR036388">
    <property type="entry name" value="WH-like_DNA-bd_sf"/>
</dbReference>
<keyword evidence="9" id="KW-1185">Reference proteome</keyword>
<dbReference type="InterPro" id="IPR037447">
    <property type="entry name" value="Ribosomal_eS10"/>
</dbReference>
<dbReference type="InterPro" id="IPR005326">
    <property type="entry name" value="Plectin_eS10_N"/>
</dbReference>
<dbReference type="OrthoDB" id="310040at2759"/>
<dbReference type="Pfam" id="PF03501">
    <property type="entry name" value="S10_plectin"/>
    <property type="match status" value="1"/>
</dbReference>
<keyword evidence="4" id="KW-0689">Ribosomal protein</keyword>
<dbReference type="GO" id="GO:0022627">
    <property type="term" value="C:cytosolic small ribosomal subunit"/>
    <property type="evidence" value="ECO:0007669"/>
    <property type="project" value="TreeGrafter"/>
</dbReference>
<gene>
    <name evidence="8" type="primary">Contig7551.g8062</name>
    <name evidence="8" type="ORF">STYLEM_187</name>
</gene>
<dbReference type="Gene3D" id="1.10.10.10">
    <property type="entry name" value="Winged helix-like DNA-binding domain superfamily/Winged helix DNA-binding domain"/>
    <property type="match status" value="1"/>
</dbReference>
<proteinExistence type="inferred from homology"/>
<comment type="similarity">
    <text evidence="2">Belongs to the eukaryotic ribosomal protein eS10 family.</text>
</comment>
<evidence type="ECO:0000259" key="7">
    <source>
        <dbReference type="Pfam" id="PF03501"/>
    </source>
</evidence>
<comment type="subcellular location">
    <subcellularLocation>
        <location evidence="1">Cytoplasm</location>
    </subcellularLocation>
</comment>
<evidence type="ECO:0000256" key="1">
    <source>
        <dbReference type="ARBA" id="ARBA00004496"/>
    </source>
</evidence>
<protein>
    <recommendedName>
        <fullName evidence="7">Plectin/eS10 N-terminal domain-containing protein</fullName>
    </recommendedName>
</protein>
<feature type="region of interest" description="Disordered" evidence="6">
    <location>
        <begin position="176"/>
        <end position="206"/>
    </location>
</feature>
<dbReference type="GO" id="GO:0003735">
    <property type="term" value="F:structural constituent of ribosome"/>
    <property type="evidence" value="ECO:0007669"/>
    <property type="project" value="TreeGrafter"/>
</dbReference>
<feature type="region of interest" description="Disordered" evidence="6">
    <location>
        <begin position="289"/>
        <end position="311"/>
    </location>
</feature>
<feature type="compositionally biased region" description="Low complexity" evidence="6">
    <location>
        <begin position="223"/>
        <end position="234"/>
    </location>
</feature>
<dbReference type="GO" id="GO:0003723">
    <property type="term" value="F:RNA binding"/>
    <property type="evidence" value="ECO:0007669"/>
    <property type="project" value="TreeGrafter"/>
</dbReference>
<dbReference type="PANTHER" id="PTHR12146">
    <property type="entry name" value="40S RIBOSOMAL PROTEIN S10"/>
    <property type="match status" value="1"/>
</dbReference>
<feature type="region of interest" description="Disordered" evidence="6">
    <location>
        <begin position="218"/>
        <end position="249"/>
    </location>
</feature>
<evidence type="ECO:0000313" key="9">
    <source>
        <dbReference type="Proteomes" id="UP000039865"/>
    </source>
</evidence>
<evidence type="ECO:0000256" key="6">
    <source>
        <dbReference type="SAM" id="MobiDB-lite"/>
    </source>
</evidence>
<reference evidence="8 9" key="1">
    <citation type="submission" date="2014-06" db="EMBL/GenBank/DDBJ databases">
        <authorList>
            <person name="Swart Estienne"/>
        </authorList>
    </citation>
    <scope>NUCLEOTIDE SEQUENCE [LARGE SCALE GENOMIC DNA]</scope>
    <source>
        <strain evidence="8 9">130c</strain>
    </source>
</reference>
<dbReference type="Proteomes" id="UP000039865">
    <property type="component" value="Unassembled WGS sequence"/>
</dbReference>
<feature type="compositionally biased region" description="Polar residues" evidence="6">
    <location>
        <begin position="185"/>
        <end position="195"/>
    </location>
</feature>
<sequence>MVLVSKENKRKIYEYLLAEGVLVVKKDTYLPKHHNLQDVPNLQVMMVVKSLKSKGLVQDVFCWQWAYYTITNKGVQFLVKELSLPSDIVPSTFKKKRATAAAPKAKGEEGDEKAGRPTEEPTRAAGLGREIIMASLQKTMHLSAEDSKVQQTQSAFSSQTSSQTVFTYDQVEYSQTYDQQSSSDPNILNSKQVTSQQQQNQLADKRNSIQSQILQEDQEYKRSVLSSNQSSSKKGSLHTQSSAKSSKKVEYQNIVSDEIADFRQENNSNNKPLFTSTLDALIDQFQKKSTQNKQSIQQNSNHTQQSSGHLQSSSTLNFIRIEGDNSGPPSMIGLNYSQASDNTLLQSMQQSISQIQIPSNGLSQSLDLNLKNSSSSLLVQAQNYVLNKKNAITKNDYLSVKKDTNNGAKNEVVYEDAAQYQNQSKHRQQRSGDNYTIRKHLNLGELQQEYGNTQQNPQLKVRFAEEVQVAEISCRSSTDISKESFMRGGLSPRRLINEDQNNNQLALQRGILGSSISSSCSMIERIQEAKNNNKKYEKLIEEFKKTSQKDTEEEEKFNSNSKESIQSPLTNSNIQILDSHMQEFQSQCCVQPQNEIKLSTIKHVQITQNQLMEQNSVLAHQHPFSQSMILDKSISGLSIINDKTLLRLDDTKTISNNASLLNESELKRSFQAGAQTQREKRKSLEICSTSATRYNPRLTKQQNSKTNLQLTNQQKNYRHQFLVQNKNLTQKANQPQIKQKKQLTQSDKKQKFNAFLLTNQQQKLTKKAPEVKEKFGSMKKRTSSLPKLNSQQTLLKLNPRNPSLFKSAVNQPQLTNRINTSNGNSDFSSLNADIQQILRDKPNTNQNRSHSVKSRSRSHDNQAKMNLSKTSLRSIGSNRGLGKRFFSNDYNEQNRVYEQNNSLKKEYRKNFTNHSLIQRQLAEKQQFSTQQSVFSEIQNIVNNQPENQSNQHLQHKSLNLDHNILQLQNVSLADPILSNKTPHFTTTNQENQIFLSKQQQYQLNEKLNSDTRRLSLICDSNQSLSKIHLMSGVKMSSPSTFNEGTPYRQLNNILMSPLPPQSEEQPSENDYQFTLMNPPQIANRQGLRNVDIRQSMQKECGLSPTSQSTKNINRNQIYGQPNHSQQNIHQNMMLANITNFSSSLTTPFSNKSDSNNHQSLQNSSALKQDINYQSNQKPVPVFFDTQENSSEKKDVNIINSNDNIIMSLTDTPQQKQKYSDKLEGPSVIFVCPYQCKDCRLQEASTLQMQNVSQTIQHSQKLRQSLSPNSNEETLEMLIQQHKEIELKIQRILNQR</sequence>
<accession>A0A077ZRY9</accession>
<dbReference type="EMBL" id="CCKQ01000184">
    <property type="protein sequence ID" value="CDW71246.1"/>
    <property type="molecule type" value="Genomic_DNA"/>
</dbReference>
<organism evidence="8 9">
    <name type="scientific">Stylonychia lemnae</name>
    <name type="common">Ciliate</name>
    <dbReference type="NCBI Taxonomy" id="5949"/>
    <lineage>
        <taxon>Eukaryota</taxon>
        <taxon>Sar</taxon>
        <taxon>Alveolata</taxon>
        <taxon>Ciliophora</taxon>
        <taxon>Intramacronucleata</taxon>
        <taxon>Spirotrichea</taxon>
        <taxon>Stichotrichia</taxon>
        <taxon>Sporadotrichida</taxon>
        <taxon>Oxytrichidae</taxon>
        <taxon>Stylonychinae</taxon>
        <taxon>Stylonychia</taxon>
    </lineage>
</organism>
<evidence type="ECO:0000256" key="3">
    <source>
        <dbReference type="ARBA" id="ARBA00022490"/>
    </source>
</evidence>
<evidence type="ECO:0000313" key="8">
    <source>
        <dbReference type="EMBL" id="CDW71246.1"/>
    </source>
</evidence>
<name>A0A077ZRY9_STYLE</name>
<dbReference type="InParanoid" id="A0A077ZRY9"/>
<feature type="region of interest" description="Disordered" evidence="6">
    <location>
        <begin position="99"/>
        <end position="128"/>
    </location>
</feature>